<dbReference type="EMBL" id="KZ820900">
    <property type="protein sequence ID" value="PWN46556.1"/>
    <property type="molecule type" value="Genomic_DNA"/>
</dbReference>
<reference evidence="1 2" key="1">
    <citation type="journal article" date="2018" name="Mol. Biol. Evol.">
        <title>Broad Genomic Sampling Reveals a Smut Pathogenic Ancestry of the Fungal Clade Ustilaginomycotina.</title>
        <authorList>
            <person name="Kijpornyongpan T."/>
            <person name="Mondo S.J."/>
            <person name="Barry K."/>
            <person name="Sandor L."/>
            <person name="Lee J."/>
            <person name="Lipzen A."/>
            <person name="Pangilinan J."/>
            <person name="LaButti K."/>
            <person name="Hainaut M."/>
            <person name="Henrissat B."/>
            <person name="Grigoriev I.V."/>
            <person name="Spatafora J.W."/>
            <person name="Aime M.C."/>
        </authorList>
    </citation>
    <scope>NUCLEOTIDE SEQUENCE [LARGE SCALE GENOMIC DNA]</scope>
    <source>
        <strain evidence="1 2">SA 807</strain>
    </source>
</reference>
<dbReference type="Proteomes" id="UP000245626">
    <property type="component" value="Unassembled WGS sequence"/>
</dbReference>
<sequence length="536" mass="54483">MPFFNSLKAKIRSSSHSDDLKSIASSTEKKETNSRSQASDVVGDSPAFGSPASVSNSKARRVRSRSSDTGSFNNPRPSANVLKMFGGSTSKRRSSQATETSPAITQANEYFASSPSQGPDPTSSSAKLAVSQGESGGKSPEGANVGSLPSITTPTENGALIDAINANVPAAGLGSATVGAPRPSELFAGKGIQWDEINLTSRGPIQTGQSQRTEDLQSFLKARRQWIPTFKTDIVPDEKKTIDRIEDVQFQTSDVSKEGLLSLKDLEESHKRKKQLSKELPVFGTGPGPVFEESQQASGSGSGSNRPSVPAPPPPAQAPVRNQSFRSSTFSNSSTNGNGSSGIKATPSMSRKPVPAAVDTVAEAFTNDSSSSQAGLAKAQAGVDGVIPPVRTSSHHGHSAAGGDGSAGGGSLASLVGATSGNGPAAPPTGARQSVDTSTGFQTPLTDPRNGSAGALSETTKGLTLNSGTAGATVVPASSADAAAEVPPSSTSSTPASPSAPPRPPRADRTPTASRQNSSTQLRSAGEGEGANPDPP</sequence>
<accession>A0ACD0NL85</accession>
<feature type="non-terminal residue" evidence="1">
    <location>
        <position position="536"/>
    </location>
</feature>
<evidence type="ECO:0000313" key="1">
    <source>
        <dbReference type="EMBL" id="PWN46556.1"/>
    </source>
</evidence>
<organism evidence="1 2">
    <name type="scientific">Violaceomyces palustris</name>
    <dbReference type="NCBI Taxonomy" id="1673888"/>
    <lineage>
        <taxon>Eukaryota</taxon>
        <taxon>Fungi</taxon>
        <taxon>Dikarya</taxon>
        <taxon>Basidiomycota</taxon>
        <taxon>Ustilaginomycotina</taxon>
        <taxon>Ustilaginomycetes</taxon>
        <taxon>Violaceomycetales</taxon>
        <taxon>Violaceomycetaceae</taxon>
        <taxon>Violaceomyces</taxon>
    </lineage>
</organism>
<evidence type="ECO:0000313" key="2">
    <source>
        <dbReference type="Proteomes" id="UP000245626"/>
    </source>
</evidence>
<gene>
    <name evidence="1" type="ORF">IE53DRAFT_413620</name>
</gene>
<name>A0ACD0NL85_9BASI</name>
<proteinExistence type="predicted"/>
<keyword evidence="2" id="KW-1185">Reference proteome</keyword>
<protein>
    <submittedName>
        <fullName evidence="1">Uncharacterized protein</fullName>
    </submittedName>
</protein>